<accession>A0ACC3C1T9</accession>
<dbReference type="EMBL" id="CM020619">
    <property type="protein sequence ID" value="KAK1864122.1"/>
    <property type="molecule type" value="Genomic_DNA"/>
</dbReference>
<comment type="caution">
    <text evidence="1">The sequence shown here is derived from an EMBL/GenBank/DDBJ whole genome shotgun (WGS) entry which is preliminary data.</text>
</comment>
<keyword evidence="2" id="KW-1185">Reference proteome</keyword>
<name>A0ACC3C1T9_PYRYE</name>
<evidence type="ECO:0000313" key="1">
    <source>
        <dbReference type="EMBL" id="KAK1864122.1"/>
    </source>
</evidence>
<proteinExistence type="predicted"/>
<reference evidence="1" key="1">
    <citation type="submission" date="2019-11" db="EMBL/GenBank/DDBJ databases">
        <title>Nori genome reveals adaptations in red seaweeds to the harsh intertidal environment.</title>
        <authorList>
            <person name="Wang D."/>
            <person name="Mao Y."/>
        </authorList>
    </citation>
    <scope>NUCLEOTIDE SEQUENCE</scope>
    <source>
        <tissue evidence="1">Gametophyte</tissue>
    </source>
</reference>
<evidence type="ECO:0000313" key="2">
    <source>
        <dbReference type="Proteomes" id="UP000798662"/>
    </source>
</evidence>
<sequence>MAFVPLAPLTGAAPFRPTLAVTRRRPRLSTPSGGSPCSTAPPTSLPLAAVPPHDASVAASHHPLGVVAARGGWAHPPPTTGAPPPWAIPAGASTSAPPSAPTATVGGGSGGPDNGGAAHDEPLVVAATVRAPSADLAAEHAELLRRLDAVEAAATAREWDELADALGSLGDLTGLQLVEENGRVGARAAVGLGILLGGAGWGVWALGGGLRVCSEAFGHLLIRLSTVHVRYCIGINIERMRSVVGVLTLTVCAKVSYLAWVFIVETAKMGDAVAANGGDGGGAAVPKVTTAQVEELLSEAFPQAANLDVKDVSGGCGTSFKLTVVSPAFEGHRLLARQRLVYAALAPVMPDIHAVLMTLKTPAQVEGAAAAAATAPAPAAPTPSGG</sequence>
<protein>
    <submittedName>
        <fullName evidence="1">Uncharacterized protein</fullName>
    </submittedName>
</protein>
<gene>
    <name evidence="1" type="ORF">I4F81_006672</name>
</gene>
<organism evidence="1 2">
    <name type="scientific">Pyropia yezoensis</name>
    <name type="common">Susabi-nori</name>
    <name type="synonym">Porphyra yezoensis</name>
    <dbReference type="NCBI Taxonomy" id="2788"/>
    <lineage>
        <taxon>Eukaryota</taxon>
        <taxon>Rhodophyta</taxon>
        <taxon>Bangiophyceae</taxon>
        <taxon>Bangiales</taxon>
        <taxon>Bangiaceae</taxon>
        <taxon>Pyropia</taxon>
    </lineage>
</organism>
<dbReference type="Proteomes" id="UP000798662">
    <property type="component" value="Chromosome 2"/>
</dbReference>